<dbReference type="Gene3D" id="3.20.20.70">
    <property type="entry name" value="Aldolase class I"/>
    <property type="match status" value="1"/>
</dbReference>
<evidence type="ECO:0000256" key="7">
    <source>
        <dbReference type="ARBA" id="ARBA00023002"/>
    </source>
</evidence>
<dbReference type="GO" id="GO:0016491">
    <property type="term" value="F:oxidoreductase activity"/>
    <property type="evidence" value="ECO:0007669"/>
    <property type="project" value="UniProtKB-KW"/>
</dbReference>
<evidence type="ECO:0000256" key="3">
    <source>
        <dbReference type="ARBA" id="ARBA00011048"/>
    </source>
</evidence>
<dbReference type="GO" id="GO:0051536">
    <property type="term" value="F:iron-sulfur cluster binding"/>
    <property type="evidence" value="ECO:0007669"/>
    <property type="project" value="UniProtKB-KW"/>
</dbReference>
<dbReference type="SUPFAM" id="SSF51395">
    <property type="entry name" value="FMN-linked oxidoreductases"/>
    <property type="match status" value="1"/>
</dbReference>
<dbReference type="GO" id="GO:0046872">
    <property type="term" value="F:metal ion binding"/>
    <property type="evidence" value="ECO:0007669"/>
    <property type="project" value="UniProtKB-KW"/>
</dbReference>
<comment type="cofactor">
    <cofactor evidence="2">
        <name>[4Fe-4S] cluster</name>
        <dbReference type="ChEBI" id="CHEBI:49883"/>
    </cofactor>
</comment>
<dbReference type="Gene3D" id="3.40.50.720">
    <property type="entry name" value="NAD(P)-binding Rossmann-like Domain"/>
    <property type="match status" value="1"/>
</dbReference>
<keyword evidence="13" id="KW-1185">Reference proteome</keyword>
<sequence length="663" mass="73299">MNKKYAPLFEPAYIGKLKIKNKMAMAPMGPIGYADPHYAYNQRLQDYYVERAKGGIGLIITGVTTVNVDVEGIEAPGMPCVTKCPKAFVHNASQMNERIHAYGTKIFLQMTANAGRSTMPGMVKNMIAPSAQGNRFDPSVQHREMKKEEIAQYTKDFVKGAMIAKRAGFDGVEIHAVHEGYLLDQFAIAIYNHREDEYGGSLENRLRFATDIVKGIKKACGQDFPVSLRFSLKSCMKALRQGGLPGEEYEEAGRDIEEGVAAAKILVAAGYDALNVDAGTYDSWYWNHPPMYFEEEGMYRPFGEILKKEVNVPIILAGRMENPDIAVEALGKSCDIVEYGRQLLADPDYPEKLRMDRLKEVRPCLGCHEGCLGRISKGPISCAVNPACGRESIYGITPAMKKKQVLIIGGGVAGCESARVAALRGHKVTLVEKSDRLGGNLIPGGMPSFKHYDHDLVTWYEHQLKLLNVDVQLNKELSVEQIRNSDNDVIITATGSKPIVLRQEKLKKAVVADDVLMGRVHVGDQVVIIGGGLVGCETGLWLAQKGKQVTIIEMQKEILGGPHGMPFMNYSMLTDLMKYHHMQVLTNTMVEEVKDDSVTVVQNGIASTLSADTVISAVGYKSENTLYEAIRDLNKPVYNIGDSNQVHNIMYAIWNAYEIVRNI</sequence>
<evidence type="ECO:0000259" key="10">
    <source>
        <dbReference type="Pfam" id="PF00724"/>
    </source>
</evidence>
<comment type="cofactor">
    <cofactor evidence="1">
        <name>FMN</name>
        <dbReference type="ChEBI" id="CHEBI:58210"/>
    </cofactor>
</comment>
<dbReference type="SUPFAM" id="SSF51905">
    <property type="entry name" value="FAD/NAD(P)-binding domain"/>
    <property type="match status" value="1"/>
</dbReference>
<evidence type="ECO:0000256" key="6">
    <source>
        <dbReference type="ARBA" id="ARBA00022723"/>
    </source>
</evidence>
<name>A0A7G9GRN7_9FIRM</name>
<evidence type="ECO:0000259" key="11">
    <source>
        <dbReference type="Pfam" id="PF07992"/>
    </source>
</evidence>
<dbReference type="KEGG" id="ehn:H9Q80_05845"/>
<evidence type="ECO:0000256" key="2">
    <source>
        <dbReference type="ARBA" id="ARBA00001966"/>
    </source>
</evidence>
<evidence type="ECO:0000256" key="8">
    <source>
        <dbReference type="ARBA" id="ARBA00023004"/>
    </source>
</evidence>
<dbReference type="InterPro" id="IPR023753">
    <property type="entry name" value="FAD/NAD-binding_dom"/>
</dbReference>
<dbReference type="InterPro" id="IPR013785">
    <property type="entry name" value="Aldolase_TIM"/>
</dbReference>
<dbReference type="EMBL" id="CP060636">
    <property type="protein sequence ID" value="QNM13469.1"/>
    <property type="molecule type" value="Genomic_DNA"/>
</dbReference>
<organism evidence="12 13">
    <name type="scientific">[Eubacterium] hominis</name>
    <dbReference type="NCBI Taxonomy" id="2764325"/>
    <lineage>
        <taxon>Bacteria</taxon>
        <taxon>Bacillati</taxon>
        <taxon>Bacillota</taxon>
        <taxon>Erysipelotrichia</taxon>
        <taxon>Erysipelotrichales</taxon>
        <taxon>Erysipelotrichaceae</taxon>
        <taxon>Amedibacillus</taxon>
    </lineage>
</organism>
<evidence type="ECO:0000256" key="4">
    <source>
        <dbReference type="ARBA" id="ARBA00022630"/>
    </source>
</evidence>
<evidence type="ECO:0000313" key="13">
    <source>
        <dbReference type="Proteomes" id="UP000515856"/>
    </source>
</evidence>
<keyword evidence="7" id="KW-0560">Oxidoreductase</keyword>
<evidence type="ECO:0000313" key="12">
    <source>
        <dbReference type="EMBL" id="QNM13469.1"/>
    </source>
</evidence>
<dbReference type="Proteomes" id="UP000515856">
    <property type="component" value="Chromosome"/>
</dbReference>
<dbReference type="AlphaFoldDB" id="A0A7G9GRN7"/>
<dbReference type="Pfam" id="PF00724">
    <property type="entry name" value="Oxidored_FMN"/>
    <property type="match status" value="1"/>
</dbReference>
<proteinExistence type="inferred from homology"/>
<dbReference type="GO" id="GO:0010181">
    <property type="term" value="F:FMN binding"/>
    <property type="evidence" value="ECO:0007669"/>
    <property type="project" value="InterPro"/>
</dbReference>
<dbReference type="PANTHER" id="PTHR42917:SF2">
    <property type="entry name" value="2,4-DIENOYL-COA REDUCTASE [(2E)-ENOYL-COA-PRODUCING]"/>
    <property type="match status" value="1"/>
</dbReference>
<evidence type="ECO:0000256" key="1">
    <source>
        <dbReference type="ARBA" id="ARBA00001917"/>
    </source>
</evidence>
<dbReference type="InterPro" id="IPR051793">
    <property type="entry name" value="NADH:flavin_oxidoreductase"/>
</dbReference>
<feature type="domain" description="NADH:flavin oxidoreductase/NADH oxidase N-terminal" evidence="10">
    <location>
        <begin position="8"/>
        <end position="358"/>
    </location>
</feature>
<keyword evidence="4" id="KW-0285">Flavoprotein</keyword>
<keyword evidence="9" id="KW-0411">Iron-sulfur</keyword>
<feature type="domain" description="FAD/NAD(P)-binding" evidence="11">
    <location>
        <begin position="404"/>
        <end position="629"/>
    </location>
</feature>
<dbReference type="InterPro" id="IPR001155">
    <property type="entry name" value="OxRdtase_FMN_N"/>
</dbReference>
<dbReference type="PRINTS" id="PR00368">
    <property type="entry name" value="FADPNR"/>
</dbReference>
<keyword evidence="8" id="KW-0408">Iron</keyword>
<dbReference type="RefSeq" id="WP_117452556.1">
    <property type="nucleotide sequence ID" value="NZ_CP060636.1"/>
</dbReference>
<reference evidence="12 13" key="1">
    <citation type="submission" date="2020-08" db="EMBL/GenBank/DDBJ databases">
        <authorList>
            <person name="Liu C."/>
            <person name="Sun Q."/>
        </authorList>
    </citation>
    <scope>NUCLEOTIDE SEQUENCE [LARGE SCALE GENOMIC DNA]</scope>
    <source>
        <strain evidence="12 13">NSJ-61</strain>
    </source>
</reference>
<protein>
    <submittedName>
        <fullName evidence="12">FAD-dependent oxidoreductase</fullName>
    </submittedName>
</protein>
<comment type="similarity">
    <text evidence="3">In the N-terminal section; belongs to the NADH:flavin oxidoreductase/NADH oxidase family.</text>
</comment>
<keyword evidence="5" id="KW-0288">FMN</keyword>
<gene>
    <name evidence="12" type="ORF">H9Q80_05845</name>
</gene>
<dbReference type="Gene3D" id="3.50.50.60">
    <property type="entry name" value="FAD/NAD(P)-binding domain"/>
    <property type="match status" value="1"/>
</dbReference>
<keyword evidence="6" id="KW-0479">Metal-binding</keyword>
<accession>A0A7G9GRN7</accession>
<dbReference type="Pfam" id="PF07992">
    <property type="entry name" value="Pyr_redox_2"/>
    <property type="match status" value="1"/>
</dbReference>
<dbReference type="InterPro" id="IPR036188">
    <property type="entry name" value="FAD/NAD-bd_sf"/>
</dbReference>
<dbReference type="PANTHER" id="PTHR42917">
    <property type="entry name" value="2,4-DIENOYL-COA REDUCTASE"/>
    <property type="match status" value="1"/>
</dbReference>
<evidence type="ECO:0000256" key="5">
    <source>
        <dbReference type="ARBA" id="ARBA00022643"/>
    </source>
</evidence>
<evidence type="ECO:0000256" key="9">
    <source>
        <dbReference type="ARBA" id="ARBA00023014"/>
    </source>
</evidence>